<name>A0AA38LZT5_9CUCU</name>
<dbReference type="AlphaFoldDB" id="A0AA38LZT5"/>
<evidence type="ECO:0000256" key="1">
    <source>
        <dbReference type="SAM" id="MobiDB-lite"/>
    </source>
</evidence>
<dbReference type="Proteomes" id="UP001168821">
    <property type="component" value="Unassembled WGS sequence"/>
</dbReference>
<organism evidence="2 3">
    <name type="scientific">Zophobas morio</name>
    <dbReference type="NCBI Taxonomy" id="2755281"/>
    <lineage>
        <taxon>Eukaryota</taxon>
        <taxon>Metazoa</taxon>
        <taxon>Ecdysozoa</taxon>
        <taxon>Arthropoda</taxon>
        <taxon>Hexapoda</taxon>
        <taxon>Insecta</taxon>
        <taxon>Pterygota</taxon>
        <taxon>Neoptera</taxon>
        <taxon>Endopterygota</taxon>
        <taxon>Coleoptera</taxon>
        <taxon>Polyphaga</taxon>
        <taxon>Cucujiformia</taxon>
        <taxon>Tenebrionidae</taxon>
        <taxon>Zophobas</taxon>
    </lineage>
</organism>
<feature type="region of interest" description="Disordered" evidence="1">
    <location>
        <begin position="77"/>
        <end position="101"/>
    </location>
</feature>
<evidence type="ECO:0000313" key="2">
    <source>
        <dbReference type="EMBL" id="KAJ3615934.1"/>
    </source>
</evidence>
<reference evidence="2" key="1">
    <citation type="journal article" date="2023" name="G3 (Bethesda)">
        <title>Whole genome assemblies of Zophobas morio and Tenebrio molitor.</title>
        <authorList>
            <person name="Kaur S."/>
            <person name="Stinson S.A."/>
            <person name="diCenzo G.C."/>
        </authorList>
    </citation>
    <scope>NUCLEOTIDE SEQUENCE</scope>
    <source>
        <strain evidence="2">QUZm001</strain>
    </source>
</reference>
<gene>
    <name evidence="2" type="ORF">Zmor_012188</name>
</gene>
<proteinExistence type="predicted"/>
<comment type="caution">
    <text evidence="2">The sequence shown here is derived from an EMBL/GenBank/DDBJ whole genome shotgun (WGS) entry which is preliminary data.</text>
</comment>
<dbReference type="EMBL" id="JALNTZ010003813">
    <property type="protein sequence ID" value="KAJ3615934.1"/>
    <property type="molecule type" value="Genomic_DNA"/>
</dbReference>
<accession>A0AA38LZT5</accession>
<protein>
    <submittedName>
        <fullName evidence="2">Uncharacterized protein</fullName>
    </submittedName>
</protein>
<evidence type="ECO:0000313" key="3">
    <source>
        <dbReference type="Proteomes" id="UP001168821"/>
    </source>
</evidence>
<sequence>MDFATCRSVHSPSHFRVKVRGFAYVHPFVLRPVQPMTGIHYPSPSLHHSIRRYRNINLLSIDYAYRPRLRSRLTLSGRTLPRKPWSNGMRDSHPQTLLMPA</sequence>
<keyword evidence="3" id="KW-1185">Reference proteome</keyword>